<evidence type="ECO:0008006" key="4">
    <source>
        <dbReference type="Google" id="ProtNLM"/>
    </source>
</evidence>
<evidence type="ECO:0000256" key="1">
    <source>
        <dbReference type="SAM" id="SignalP"/>
    </source>
</evidence>
<gene>
    <name evidence="2" type="ORF">HRG_02800</name>
</gene>
<keyword evidence="1" id="KW-0732">Signal</keyword>
<dbReference type="AlphaFoldDB" id="A0A9P8N2R5"/>
<dbReference type="GeneID" id="68351929"/>
<protein>
    <recommendedName>
        <fullName evidence="4">Beta/gamma crystallin 'Greek key' domain-containing protein</fullName>
    </recommendedName>
</protein>
<keyword evidence="3" id="KW-1185">Reference proteome</keyword>
<comment type="caution">
    <text evidence="2">The sequence shown here is derived from an EMBL/GenBank/DDBJ whole genome shotgun (WGS) entry which is preliminary data.</text>
</comment>
<dbReference type="EMBL" id="JAIZPD010000003">
    <property type="protein sequence ID" value="KAH0964784.1"/>
    <property type="molecule type" value="Genomic_DNA"/>
</dbReference>
<name>A0A9P8N2R5_9HYPO</name>
<proteinExistence type="predicted"/>
<evidence type="ECO:0000313" key="3">
    <source>
        <dbReference type="Proteomes" id="UP000824596"/>
    </source>
</evidence>
<accession>A0A9P8N2R5</accession>
<dbReference type="RefSeq" id="XP_044722297.1">
    <property type="nucleotide sequence ID" value="XM_044861271.1"/>
</dbReference>
<evidence type="ECO:0000313" key="2">
    <source>
        <dbReference type="EMBL" id="KAH0964784.1"/>
    </source>
</evidence>
<dbReference type="Proteomes" id="UP000824596">
    <property type="component" value="Unassembled WGS sequence"/>
</dbReference>
<sequence>MLVTKALALAFAALVTAAPPQPGFKGDKFMVSLNSGSSSTAIAGFKVRSVEVDNRGQCSLYRGEQCDGDERLFTQSEMHMDDNQWRSVNCTRGRRQE</sequence>
<reference evidence="2" key="1">
    <citation type="submission" date="2021-09" db="EMBL/GenBank/DDBJ databases">
        <title>A high-quality genome of the endoparasitic fungus Hirsutella rhossiliensis with a comparison of Hirsutella genomes reveals transposable elements contributing to genome size variation.</title>
        <authorList>
            <person name="Lin R."/>
            <person name="Jiao Y."/>
            <person name="Sun X."/>
            <person name="Ling J."/>
            <person name="Xie B."/>
            <person name="Cheng X."/>
        </authorList>
    </citation>
    <scope>NUCLEOTIDE SEQUENCE</scope>
    <source>
        <strain evidence="2">HR02</strain>
    </source>
</reference>
<feature type="chain" id="PRO_5040370714" description="Beta/gamma crystallin 'Greek key' domain-containing protein" evidence="1">
    <location>
        <begin position="18"/>
        <end position="97"/>
    </location>
</feature>
<organism evidence="2 3">
    <name type="scientific">Hirsutella rhossiliensis</name>
    <dbReference type="NCBI Taxonomy" id="111463"/>
    <lineage>
        <taxon>Eukaryota</taxon>
        <taxon>Fungi</taxon>
        <taxon>Dikarya</taxon>
        <taxon>Ascomycota</taxon>
        <taxon>Pezizomycotina</taxon>
        <taxon>Sordariomycetes</taxon>
        <taxon>Hypocreomycetidae</taxon>
        <taxon>Hypocreales</taxon>
        <taxon>Ophiocordycipitaceae</taxon>
        <taxon>Hirsutella</taxon>
    </lineage>
</organism>
<feature type="signal peptide" evidence="1">
    <location>
        <begin position="1"/>
        <end position="17"/>
    </location>
</feature>